<evidence type="ECO:0000313" key="3">
    <source>
        <dbReference type="EMBL" id="MBB3035735.1"/>
    </source>
</evidence>
<dbReference type="EMBL" id="JACHWS010000001">
    <property type="protein sequence ID" value="MBB3035735.1"/>
    <property type="molecule type" value="Genomic_DNA"/>
</dbReference>
<evidence type="ECO:0000256" key="1">
    <source>
        <dbReference type="SAM" id="Phobius"/>
    </source>
</evidence>
<keyword evidence="4" id="KW-1185">Reference proteome</keyword>
<feature type="transmembrane region" description="Helical" evidence="1">
    <location>
        <begin position="61"/>
        <end position="82"/>
    </location>
</feature>
<dbReference type="Pfam" id="PF03779">
    <property type="entry name" value="SPW"/>
    <property type="match status" value="1"/>
</dbReference>
<evidence type="ECO:0000313" key="4">
    <source>
        <dbReference type="Proteomes" id="UP000567922"/>
    </source>
</evidence>
<dbReference type="Proteomes" id="UP000567922">
    <property type="component" value="Unassembled WGS sequence"/>
</dbReference>
<proteinExistence type="predicted"/>
<dbReference type="AlphaFoldDB" id="A0A839RGK2"/>
<accession>A0A839RGK2</accession>
<gene>
    <name evidence="3" type="ORF">FHU29_000169</name>
</gene>
<dbReference type="RefSeq" id="WP_064440784.1">
    <property type="nucleotide sequence ID" value="NZ_BDDI01000009.1"/>
</dbReference>
<keyword evidence="1" id="KW-0472">Membrane</keyword>
<dbReference type="InterPro" id="IPR005530">
    <property type="entry name" value="SPW"/>
</dbReference>
<keyword evidence="1" id="KW-0812">Transmembrane</keyword>
<feature type="transmembrane region" description="Helical" evidence="1">
    <location>
        <begin position="121"/>
        <end position="139"/>
    </location>
</feature>
<sequence>MTTHGAPNIESHPDITAMSARYEQMAEARSAQMTDSLTVLAGLFVALSPWIVGFHDVSVALAMNNLVVGLVIAALGVGYAAAYDRTHRLGWVCPLLGLWTIVAVWLVSGTVAATATVMTNVIAGAVVVLLGFAAMMPYLRMQRASK</sequence>
<name>A0A839RGK2_9ACTN</name>
<evidence type="ECO:0000259" key="2">
    <source>
        <dbReference type="Pfam" id="PF03779"/>
    </source>
</evidence>
<comment type="caution">
    <text evidence="3">The sequence shown here is derived from an EMBL/GenBank/DDBJ whole genome shotgun (WGS) entry which is preliminary data.</text>
</comment>
<keyword evidence="1" id="KW-1133">Transmembrane helix</keyword>
<organism evidence="3 4">
    <name type="scientific">Hoyosella altamirensis</name>
    <dbReference type="NCBI Taxonomy" id="616997"/>
    <lineage>
        <taxon>Bacteria</taxon>
        <taxon>Bacillati</taxon>
        <taxon>Actinomycetota</taxon>
        <taxon>Actinomycetes</taxon>
        <taxon>Mycobacteriales</taxon>
        <taxon>Hoyosellaceae</taxon>
        <taxon>Hoyosella</taxon>
    </lineage>
</organism>
<feature type="transmembrane region" description="Helical" evidence="1">
    <location>
        <begin position="37"/>
        <end position="55"/>
    </location>
</feature>
<protein>
    <recommendedName>
        <fullName evidence="2">SPW repeat-containing integral membrane domain-containing protein</fullName>
    </recommendedName>
</protein>
<feature type="transmembrane region" description="Helical" evidence="1">
    <location>
        <begin position="89"/>
        <end position="115"/>
    </location>
</feature>
<feature type="domain" description="SPW repeat-containing integral membrane" evidence="2">
    <location>
        <begin position="34"/>
        <end position="131"/>
    </location>
</feature>
<reference evidence="3 4" key="1">
    <citation type="submission" date="2020-08" db="EMBL/GenBank/DDBJ databases">
        <title>Sequencing the genomes of 1000 actinobacteria strains.</title>
        <authorList>
            <person name="Klenk H.-P."/>
        </authorList>
    </citation>
    <scope>NUCLEOTIDE SEQUENCE [LARGE SCALE GENOMIC DNA]</scope>
    <source>
        <strain evidence="3 4">DSM 45258</strain>
    </source>
</reference>
<dbReference type="OrthoDB" id="3638638at2"/>